<feature type="binding site" description="axial binding residue" evidence="4">
    <location>
        <position position="457"/>
    </location>
    <ligand>
        <name>heme</name>
        <dbReference type="ChEBI" id="CHEBI:30413"/>
    </ligand>
    <ligandPart>
        <name>Fe</name>
        <dbReference type="ChEBI" id="CHEBI:18248"/>
    </ligandPart>
</feature>
<keyword evidence="3 4" id="KW-0408">Iron</keyword>
<comment type="cofactor">
    <cofactor evidence="1 4">
        <name>heme</name>
        <dbReference type="ChEBI" id="CHEBI:30413"/>
    </cofactor>
</comment>
<keyword evidence="2 4" id="KW-0479">Metal-binding</keyword>
<dbReference type="GO" id="GO:0016705">
    <property type="term" value="F:oxidoreductase activity, acting on paired donors, with incorporation or reduction of molecular oxygen"/>
    <property type="evidence" value="ECO:0007669"/>
    <property type="project" value="InterPro"/>
</dbReference>
<dbReference type="InterPro" id="IPR050121">
    <property type="entry name" value="Cytochrome_P450_monoxygenase"/>
</dbReference>
<evidence type="ECO:0000313" key="7">
    <source>
        <dbReference type="EMBL" id="KAJ2784772.1"/>
    </source>
</evidence>
<reference evidence="7" key="1">
    <citation type="submission" date="2022-07" db="EMBL/GenBank/DDBJ databases">
        <title>Phylogenomic reconstructions and comparative analyses of Kickxellomycotina fungi.</title>
        <authorList>
            <person name="Reynolds N.K."/>
            <person name="Stajich J.E."/>
            <person name="Barry K."/>
            <person name="Grigoriev I.V."/>
            <person name="Crous P."/>
            <person name="Smith M.E."/>
        </authorList>
    </citation>
    <scope>NUCLEOTIDE SEQUENCE</scope>
    <source>
        <strain evidence="7">NBRC 105414</strain>
    </source>
</reference>
<dbReference type="Gene3D" id="1.10.630.10">
    <property type="entry name" value="Cytochrome P450"/>
    <property type="match status" value="1"/>
</dbReference>
<dbReference type="OrthoDB" id="1470350at2759"/>
<dbReference type="PRINTS" id="PR00463">
    <property type="entry name" value="EP450I"/>
</dbReference>
<dbReference type="InterPro" id="IPR002401">
    <property type="entry name" value="Cyt_P450_E_grp-I"/>
</dbReference>
<dbReference type="PROSITE" id="PS00086">
    <property type="entry name" value="CYTOCHROME_P450"/>
    <property type="match status" value="1"/>
</dbReference>
<comment type="caution">
    <text evidence="7">The sequence shown here is derived from an EMBL/GenBank/DDBJ whole genome shotgun (WGS) entry which is preliminary data.</text>
</comment>
<evidence type="ECO:0000256" key="2">
    <source>
        <dbReference type="ARBA" id="ARBA00022723"/>
    </source>
</evidence>
<dbReference type="GO" id="GO:0020037">
    <property type="term" value="F:heme binding"/>
    <property type="evidence" value="ECO:0007669"/>
    <property type="project" value="InterPro"/>
</dbReference>
<evidence type="ECO:0000313" key="8">
    <source>
        <dbReference type="Proteomes" id="UP001140217"/>
    </source>
</evidence>
<dbReference type="AlphaFoldDB" id="A0A9W8HN25"/>
<dbReference type="Pfam" id="PF00067">
    <property type="entry name" value="p450"/>
    <property type="match status" value="1"/>
</dbReference>
<evidence type="ECO:0000256" key="3">
    <source>
        <dbReference type="ARBA" id="ARBA00023004"/>
    </source>
</evidence>
<feature type="transmembrane region" description="Helical" evidence="6">
    <location>
        <begin position="22"/>
        <end position="42"/>
    </location>
</feature>
<dbReference type="InterPro" id="IPR001128">
    <property type="entry name" value="Cyt_P450"/>
</dbReference>
<proteinExistence type="inferred from homology"/>
<keyword evidence="8" id="KW-1185">Reference proteome</keyword>
<evidence type="ECO:0008006" key="9">
    <source>
        <dbReference type="Google" id="ProtNLM"/>
    </source>
</evidence>
<evidence type="ECO:0000256" key="4">
    <source>
        <dbReference type="PIRSR" id="PIRSR602401-1"/>
    </source>
</evidence>
<protein>
    <recommendedName>
        <fullName evidence="9">Cytochrome P450</fullName>
    </recommendedName>
</protein>
<evidence type="ECO:0000256" key="6">
    <source>
        <dbReference type="SAM" id="Phobius"/>
    </source>
</evidence>
<keyword evidence="6" id="KW-1133">Transmembrane helix</keyword>
<sequence>MNGAGGNSTRLLYDDDDDFNNGTPLCSVMFSAVTLALVLVAFKVIYERWVTPLAEVPGSLLHSLTSIPMRYYMLRGRMPEFVEALHQRYGPVVRISPQRVSFSDIAAAKQILGSHAFVKTPAYSMPSPIEPNTFSTLQPEVSVERRKQLGPGFSHRHLAAMESSIRQCCVINVQRKIDALLAAHADGRAVIQYNKWFSLITLDTIGVLGFGQQFRALERERHDLVPVLNRIRAFNYITMALPWLKGAPKLLGGRLRTLATLLSFSQRAIDERRSQPAASGSGSNAPDDLLQRMLDESRAGARPLTDPQMVSETILHLIAGVDTTSSGLTWTLALLLHNPHIMQRLTADIRREFPDRARPITFEDCRQRLPYLAAVVSESLRVLCPAPSILPRVTPPGGVRMGGYFMPAGTWMCCAVNSVHMNPAVFRSPHAFNPDRFLADSPERHSLLAFSTGVRACLGRNLAIVEMYIVLSNLLRNYDLCLPDDAAAVAAQPVADDCKAFVGSVPDIPRNTMMTLNPTHPDRDCLVVVSAAT</sequence>
<dbReference type="GO" id="GO:0004497">
    <property type="term" value="F:monooxygenase activity"/>
    <property type="evidence" value="ECO:0007669"/>
    <property type="project" value="UniProtKB-KW"/>
</dbReference>
<dbReference type="InterPro" id="IPR036396">
    <property type="entry name" value="Cyt_P450_sf"/>
</dbReference>
<dbReference type="EMBL" id="JANBUL010000020">
    <property type="protein sequence ID" value="KAJ2784772.1"/>
    <property type="molecule type" value="Genomic_DNA"/>
</dbReference>
<name>A0A9W8HN25_9FUNG</name>
<dbReference type="PANTHER" id="PTHR24305">
    <property type="entry name" value="CYTOCHROME P450"/>
    <property type="match status" value="1"/>
</dbReference>
<evidence type="ECO:0000256" key="1">
    <source>
        <dbReference type="ARBA" id="ARBA00001971"/>
    </source>
</evidence>
<dbReference type="PRINTS" id="PR00385">
    <property type="entry name" value="P450"/>
</dbReference>
<keyword evidence="6" id="KW-0472">Membrane</keyword>
<gene>
    <name evidence="7" type="ORF">H4R18_000899</name>
</gene>
<dbReference type="PANTHER" id="PTHR24305:SF108">
    <property type="entry name" value="P450, PUTATIVE (EUROFUNG)-RELATED"/>
    <property type="match status" value="1"/>
</dbReference>
<accession>A0A9W8HN25</accession>
<dbReference type="GO" id="GO:0005506">
    <property type="term" value="F:iron ion binding"/>
    <property type="evidence" value="ECO:0007669"/>
    <property type="project" value="InterPro"/>
</dbReference>
<comment type="similarity">
    <text evidence="5">Belongs to the cytochrome P450 family.</text>
</comment>
<keyword evidence="6" id="KW-0812">Transmembrane</keyword>
<evidence type="ECO:0000256" key="5">
    <source>
        <dbReference type="RuleBase" id="RU000461"/>
    </source>
</evidence>
<dbReference type="Proteomes" id="UP001140217">
    <property type="component" value="Unassembled WGS sequence"/>
</dbReference>
<dbReference type="InterPro" id="IPR017972">
    <property type="entry name" value="Cyt_P450_CS"/>
</dbReference>
<keyword evidence="5" id="KW-0560">Oxidoreductase</keyword>
<dbReference type="SUPFAM" id="SSF48264">
    <property type="entry name" value="Cytochrome P450"/>
    <property type="match status" value="1"/>
</dbReference>
<organism evidence="7 8">
    <name type="scientific">Coemansia javaensis</name>
    <dbReference type="NCBI Taxonomy" id="2761396"/>
    <lineage>
        <taxon>Eukaryota</taxon>
        <taxon>Fungi</taxon>
        <taxon>Fungi incertae sedis</taxon>
        <taxon>Zoopagomycota</taxon>
        <taxon>Kickxellomycotina</taxon>
        <taxon>Kickxellomycetes</taxon>
        <taxon>Kickxellales</taxon>
        <taxon>Kickxellaceae</taxon>
        <taxon>Coemansia</taxon>
    </lineage>
</organism>
<keyword evidence="4 5" id="KW-0349">Heme</keyword>
<keyword evidence="5" id="KW-0503">Monooxygenase</keyword>